<dbReference type="Proteomes" id="UP001152531">
    <property type="component" value="Unassembled WGS sequence"/>
</dbReference>
<protein>
    <submittedName>
        <fullName evidence="1">Uncharacterized protein</fullName>
    </submittedName>
</protein>
<evidence type="ECO:0000313" key="2">
    <source>
        <dbReference type="Proteomes" id="UP001152531"/>
    </source>
</evidence>
<comment type="caution">
    <text evidence="1">The sequence shown here is derived from an EMBL/GenBank/DDBJ whole genome shotgun (WGS) entry which is preliminary data.</text>
</comment>
<proteinExistence type="predicted"/>
<sequence>MKMSVVRRSVGANFNDMRLKPLQISIRQIRNAARNPVDLKQGLASAIGKDSKKEEILSIIKNRRKTRTVEAYVDLENIKLDLSVPNNKLVEMITANCQARMLHRFIEPNELWSKNLFKLKISNEDISEQIEESFKNGTISSIDFGKPVSIGDLVILTQGSTEFYIVVGVPQDIGSNSYTYINSKGRIVFGSKGSIKFRIPSVFPEKVNDVLASLVLIEDKVSGIAPIGISDEDLTTSKPNSESKQIQSIEFSDDDLLSAHASPKLLKDTDINTYIVPPKARQIYCKPLTKLSIDSMEQYQELSGKLEMLHRLLQYDEMGDVITQSRTVSIFKIMYMLETFDIDNTKVSLTRWKQQIQSLYGKGSSKLGKQITSIDCEERKTPINSYFATVLALRKQDKLWKLVEQNSINPVNSIIILPLQDIAQRDQLAKYLKLDSKIIVDHIVGTIQGESRKLTIKQYDYYVCTINLIKDFVVGNIDDLEMVSKVARIIREIEVHIDLPGNFAYDYGRSKAFEILKKLGEVGEGEEFIHWSWGLDTEKLPLEEEYFKYLEVTDQGNMKAEDLKSIDLSNFQEDLGEIEFKQNDFYEDPMEHIRQPFNQPIFCIDSPDAHEIDDGISIVSNDDTYTIGIHIANPSSLIDPYSTTSQIAFRKGTTTYLPSGPIRMVPEYISDMSGLGNGEAKTFTIEFDIPKDLQNIKQMINETKRIKFYNATNFPKGYTYERVNDIINGDQDIFSQEINGLFKISEIFKTSRLQSGGIELNRNNQVMKITKTNSPDGFDELANGYEVISHGNKISLIEEQFNKSTTLVTEFMIMGNHVTSLIAEERGIPVIFRNQRLNVSDEMHDKMKNPQTYQDELNIFQHMTPASLSMINKGHQMLGLSGYCQITSPLRRYSDLVNQWNFQNYFLSRPMIKISPIINHLIGRDVINRQISVFCQRYWSGEILKYQKDMKFKVFVKKFFNDNYKVDLIGFRFNTLLNSDNKLEFKLLEKQLEFDQIDIFENEVIARIKKSSAM</sequence>
<gene>
    <name evidence="1" type="ORF">CLIB1444_01S09054</name>
</gene>
<accession>A0ACA9Y0U3</accession>
<organism evidence="1 2">
    <name type="scientific">[Candida] jaroonii</name>
    <dbReference type="NCBI Taxonomy" id="467808"/>
    <lineage>
        <taxon>Eukaryota</taxon>
        <taxon>Fungi</taxon>
        <taxon>Dikarya</taxon>
        <taxon>Ascomycota</taxon>
        <taxon>Saccharomycotina</taxon>
        <taxon>Pichiomycetes</taxon>
        <taxon>Debaryomycetaceae</taxon>
        <taxon>Yamadazyma</taxon>
    </lineage>
</organism>
<keyword evidence="2" id="KW-1185">Reference proteome</keyword>
<evidence type="ECO:0000313" key="1">
    <source>
        <dbReference type="EMBL" id="CAH6718542.1"/>
    </source>
</evidence>
<name>A0ACA9Y0U3_9ASCO</name>
<reference evidence="1" key="1">
    <citation type="submission" date="2022-06" db="EMBL/GenBank/DDBJ databases">
        <authorList>
            <person name="Legras J.-L."/>
            <person name="Devillers H."/>
            <person name="Grondin C."/>
        </authorList>
    </citation>
    <scope>NUCLEOTIDE SEQUENCE</scope>
    <source>
        <strain evidence="1">CLIB 1444</strain>
    </source>
</reference>
<dbReference type="EMBL" id="CALSDN010000001">
    <property type="protein sequence ID" value="CAH6718542.1"/>
    <property type="molecule type" value="Genomic_DNA"/>
</dbReference>